<name>A0A9N9NCX3_FUNMO</name>
<evidence type="ECO:0000313" key="2">
    <source>
        <dbReference type="Proteomes" id="UP000789375"/>
    </source>
</evidence>
<evidence type="ECO:0000313" key="1">
    <source>
        <dbReference type="EMBL" id="CAG8722152.1"/>
    </source>
</evidence>
<gene>
    <name evidence="1" type="ORF">FMOSSE_LOCUS15063</name>
</gene>
<reference evidence="1" key="1">
    <citation type="submission" date="2021-06" db="EMBL/GenBank/DDBJ databases">
        <authorList>
            <person name="Kallberg Y."/>
            <person name="Tangrot J."/>
            <person name="Rosling A."/>
        </authorList>
    </citation>
    <scope>NUCLEOTIDE SEQUENCE</scope>
    <source>
        <strain evidence="1">87-6 pot B 2015</strain>
    </source>
</reference>
<organism evidence="1 2">
    <name type="scientific">Funneliformis mosseae</name>
    <name type="common">Endomycorrhizal fungus</name>
    <name type="synonym">Glomus mosseae</name>
    <dbReference type="NCBI Taxonomy" id="27381"/>
    <lineage>
        <taxon>Eukaryota</taxon>
        <taxon>Fungi</taxon>
        <taxon>Fungi incertae sedis</taxon>
        <taxon>Mucoromycota</taxon>
        <taxon>Glomeromycotina</taxon>
        <taxon>Glomeromycetes</taxon>
        <taxon>Glomerales</taxon>
        <taxon>Glomeraceae</taxon>
        <taxon>Funneliformis</taxon>
    </lineage>
</organism>
<keyword evidence="2" id="KW-1185">Reference proteome</keyword>
<feature type="non-terminal residue" evidence="1">
    <location>
        <position position="1"/>
    </location>
</feature>
<accession>A0A9N9NCX3</accession>
<sequence length="115" mass="13281">VPSCGSRALPEYQIIILGVISEFATEFENLLMKCHRLRKIFIQGLTTANIFNLSLLFDILVEIAPDSLHEIRMCIGITFQRMIWKPFSKIGEEEGVLKRYDVLEDYGDFIELLQN</sequence>
<dbReference type="AlphaFoldDB" id="A0A9N9NCX3"/>
<dbReference type="EMBL" id="CAJVPP010013843">
    <property type="protein sequence ID" value="CAG8722152.1"/>
    <property type="molecule type" value="Genomic_DNA"/>
</dbReference>
<dbReference type="Proteomes" id="UP000789375">
    <property type="component" value="Unassembled WGS sequence"/>
</dbReference>
<proteinExistence type="predicted"/>
<protein>
    <submittedName>
        <fullName evidence="1">3335_t:CDS:1</fullName>
    </submittedName>
</protein>
<comment type="caution">
    <text evidence="1">The sequence shown here is derived from an EMBL/GenBank/DDBJ whole genome shotgun (WGS) entry which is preliminary data.</text>
</comment>